<dbReference type="PROSITE" id="PS50112">
    <property type="entry name" value="PAS"/>
    <property type="match status" value="1"/>
</dbReference>
<dbReference type="OrthoDB" id="9812260at2"/>
<dbReference type="Pfam" id="PF00990">
    <property type="entry name" value="GGDEF"/>
    <property type="match status" value="1"/>
</dbReference>
<dbReference type="CDD" id="cd12914">
    <property type="entry name" value="PDC1_DGC_like"/>
    <property type="match status" value="1"/>
</dbReference>
<dbReference type="PROSITE" id="PS50113">
    <property type="entry name" value="PAC"/>
    <property type="match status" value="1"/>
</dbReference>
<dbReference type="InterPro" id="IPR000014">
    <property type="entry name" value="PAS"/>
</dbReference>
<dbReference type="Gene3D" id="3.30.450.20">
    <property type="entry name" value="PAS domain"/>
    <property type="match status" value="3"/>
</dbReference>
<dbReference type="InterPro" id="IPR043128">
    <property type="entry name" value="Rev_trsase/Diguanyl_cyclase"/>
</dbReference>
<keyword evidence="6 8" id="KW-0472">Membrane</keyword>
<dbReference type="InterPro" id="IPR050469">
    <property type="entry name" value="Diguanylate_Cyclase"/>
</dbReference>
<dbReference type="CDD" id="cd12915">
    <property type="entry name" value="PDC2_DGC_like"/>
    <property type="match status" value="1"/>
</dbReference>
<feature type="transmembrane region" description="Helical" evidence="8">
    <location>
        <begin position="296"/>
        <end position="314"/>
    </location>
</feature>
<evidence type="ECO:0000256" key="8">
    <source>
        <dbReference type="SAM" id="Phobius"/>
    </source>
</evidence>
<evidence type="ECO:0000259" key="10">
    <source>
        <dbReference type="PROSITE" id="PS50113"/>
    </source>
</evidence>
<dbReference type="SMART" id="SM00267">
    <property type="entry name" value="GGDEF"/>
    <property type="match status" value="1"/>
</dbReference>
<keyword evidence="3" id="KW-1003">Cell membrane</keyword>
<keyword evidence="13" id="KW-1185">Reference proteome</keyword>
<evidence type="ECO:0000313" key="13">
    <source>
        <dbReference type="Proteomes" id="UP000241808"/>
    </source>
</evidence>
<dbReference type="CDD" id="cd00130">
    <property type="entry name" value="PAS"/>
    <property type="match status" value="1"/>
</dbReference>
<dbReference type="NCBIfam" id="TIGR00229">
    <property type="entry name" value="sensory_box"/>
    <property type="match status" value="1"/>
</dbReference>
<feature type="domain" description="GGDEF" evidence="11">
    <location>
        <begin position="489"/>
        <end position="627"/>
    </location>
</feature>
<comment type="subcellular location">
    <subcellularLocation>
        <location evidence="1">Cell membrane</location>
        <topology evidence="1">Multi-pass membrane protein</topology>
    </subcellularLocation>
</comment>
<evidence type="ECO:0000256" key="4">
    <source>
        <dbReference type="ARBA" id="ARBA00022692"/>
    </source>
</evidence>
<dbReference type="Gene3D" id="3.30.70.270">
    <property type="match status" value="1"/>
</dbReference>
<sequence>MTTTTSHYAHTMNWPTHAMRVLLVVVCVTIIGLSWYREAQIRDADIRLAETEASNLARSLVQQAEDSVELVDNALIGIAHWLENFGDRPNAVKHLQELLYLRKSTIPRLRGLFVYGADGSWIATSETENIVGHNNSDRDYFRQHRASNDRGPLIGVPVRSRSGGQWIITVSRRLNTPDGQFAGVALASLDVTYFVEKFQAFDVGTQGSLALLRNDGSLLARHPFDEQAIGRNFTNSPFFRHVSADNSGVVHFRSILDDVVRISAYHRSTKNGLVMLVARGYEEVIAPWRAEAMWRMSMVGALTAIIGIMGMLMIRELNSRQRLLSAVMARETEFRLLAEASNDMVTRIDFDGTLTYVSPASLRVLGWAPDALVGGHALAGLDTGDRTAVEALVAKLRRGEISQAMIAYRTRHRTTGTVWLESSLSVTRDPSSGRVNGVVAISRDVTEHKQLEGHLSRLATLDGLTGLANRRFLDDRAEREMQLARRADHPISLLLIDADHFKAFNDTYGHLAGDHCLQQIAAVIQGHATRPGDLAARYGGEEFALLLAETDRAGAHVVADRIRHGIEELALPHSGNSASEFVTVSIGVATVPPGMSTSTVKDLVRLADHALYAAKDAGRNRVSGPLSVAPTTQPEQTPVA</sequence>
<dbReference type="GO" id="GO:0043709">
    <property type="term" value="P:cell adhesion involved in single-species biofilm formation"/>
    <property type="evidence" value="ECO:0007669"/>
    <property type="project" value="TreeGrafter"/>
</dbReference>
<evidence type="ECO:0000256" key="2">
    <source>
        <dbReference type="ARBA" id="ARBA00012528"/>
    </source>
</evidence>
<dbReference type="NCBIfam" id="TIGR00254">
    <property type="entry name" value="GGDEF"/>
    <property type="match status" value="1"/>
</dbReference>
<dbReference type="FunFam" id="3.30.70.270:FF:000001">
    <property type="entry name" value="Diguanylate cyclase domain protein"/>
    <property type="match status" value="1"/>
</dbReference>
<evidence type="ECO:0000256" key="3">
    <source>
        <dbReference type="ARBA" id="ARBA00022475"/>
    </source>
</evidence>
<evidence type="ECO:0000313" key="12">
    <source>
        <dbReference type="EMBL" id="PTM46466.1"/>
    </source>
</evidence>
<dbReference type="SUPFAM" id="SSF55073">
    <property type="entry name" value="Nucleotide cyclase"/>
    <property type="match status" value="1"/>
</dbReference>
<dbReference type="GO" id="GO:0005886">
    <property type="term" value="C:plasma membrane"/>
    <property type="evidence" value="ECO:0007669"/>
    <property type="project" value="UniProtKB-SubCell"/>
</dbReference>
<evidence type="ECO:0000256" key="6">
    <source>
        <dbReference type="ARBA" id="ARBA00023136"/>
    </source>
</evidence>
<reference evidence="12 13" key="1">
    <citation type="submission" date="2018-04" db="EMBL/GenBank/DDBJ databases">
        <title>Genomic Encyclopedia of Archaeal and Bacterial Type Strains, Phase II (KMG-II): from individual species to whole genera.</title>
        <authorList>
            <person name="Goeker M."/>
        </authorList>
    </citation>
    <scope>NUCLEOTIDE SEQUENCE [LARGE SCALE GENOMIC DNA]</scope>
    <source>
        <strain evidence="12 13">DSM 25521</strain>
    </source>
</reference>
<feature type="domain" description="PAS" evidence="9">
    <location>
        <begin position="330"/>
        <end position="374"/>
    </location>
</feature>
<evidence type="ECO:0000259" key="11">
    <source>
        <dbReference type="PROSITE" id="PS50887"/>
    </source>
</evidence>
<comment type="catalytic activity">
    <reaction evidence="7">
        <text>2 GTP = 3',3'-c-di-GMP + 2 diphosphate</text>
        <dbReference type="Rhea" id="RHEA:24898"/>
        <dbReference type="ChEBI" id="CHEBI:33019"/>
        <dbReference type="ChEBI" id="CHEBI:37565"/>
        <dbReference type="ChEBI" id="CHEBI:58805"/>
        <dbReference type="EC" id="2.7.7.65"/>
    </reaction>
</comment>
<dbReference type="CDD" id="cd01949">
    <property type="entry name" value="GGDEF"/>
    <property type="match status" value="1"/>
</dbReference>
<name>A0A2T4YS35_9HYPH</name>
<dbReference type="AlphaFoldDB" id="A0A2T4YS35"/>
<evidence type="ECO:0000259" key="9">
    <source>
        <dbReference type="PROSITE" id="PS50112"/>
    </source>
</evidence>
<dbReference type="GO" id="GO:1902201">
    <property type="term" value="P:negative regulation of bacterial-type flagellum-dependent cell motility"/>
    <property type="evidence" value="ECO:0007669"/>
    <property type="project" value="TreeGrafter"/>
</dbReference>
<dbReference type="RefSeq" id="WP_108179700.1">
    <property type="nucleotide sequence ID" value="NZ_PZZL01000030.1"/>
</dbReference>
<dbReference type="InterPro" id="IPR001610">
    <property type="entry name" value="PAC"/>
</dbReference>
<dbReference type="PROSITE" id="PS50887">
    <property type="entry name" value="GGDEF"/>
    <property type="match status" value="1"/>
</dbReference>
<dbReference type="Proteomes" id="UP000241808">
    <property type="component" value="Unassembled WGS sequence"/>
</dbReference>
<keyword evidence="4 8" id="KW-0812">Transmembrane</keyword>
<dbReference type="GO" id="GO:0052621">
    <property type="term" value="F:diguanylate cyclase activity"/>
    <property type="evidence" value="ECO:0007669"/>
    <property type="project" value="UniProtKB-EC"/>
</dbReference>
<accession>A0A2T4YS35</accession>
<dbReference type="InterPro" id="IPR000160">
    <property type="entry name" value="GGDEF_dom"/>
</dbReference>
<feature type="transmembrane region" description="Helical" evidence="8">
    <location>
        <begin position="17"/>
        <end position="36"/>
    </location>
</feature>
<dbReference type="InterPro" id="IPR033479">
    <property type="entry name" value="dCache_1"/>
</dbReference>
<dbReference type="SUPFAM" id="SSF55785">
    <property type="entry name" value="PYP-like sensor domain (PAS domain)"/>
    <property type="match status" value="1"/>
</dbReference>
<dbReference type="Pfam" id="PF08448">
    <property type="entry name" value="PAS_4"/>
    <property type="match status" value="1"/>
</dbReference>
<feature type="domain" description="PAC" evidence="10">
    <location>
        <begin position="404"/>
        <end position="457"/>
    </location>
</feature>
<dbReference type="InterPro" id="IPR029787">
    <property type="entry name" value="Nucleotide_cyclase"/>
</dbReference>
<dbReference type="EMBL" id="PZZL01000030">
    <property type="protein sequence ID" value="PTM46466.1"/>
    <property type="molecule type" value="Genomic_DNA"/>
</dbReference>
<dbReference type="SMART" id="SM00086">
    <property type="entry name" value="PAC"/>
    <property type="match status" value="1"/>
</dbReference>
<comment type="caution">
    <text evidence="12">The sequence shown here is derived from an EMBL/GenBank/DDBJ whole genome shotgun (WGS) entry which is preliminary data.</text>
</comment>
<dbReference type="InterPro" id="IPR035965">
    <property type="entry name" value="PAS-like_dom_sf"/>
</dbReference>
<evidence type="ECO:0000256" key="5">
    <source>
        <dbReference type="ARBA" id="ARBA00022989"/>
    </source>
</evidence>
<dbReference type="PANTHER" id="PTHR45138:SF9">
    <property type="entry name" value="DIGUANYLATE CYCLASE DGCM-RELATED"/>
    <property type="match status" value="1"/>
</dbReference>
<dbReference type="SMART" id="SM00091">
    <property type="entry name" value="PAS"/>
    <property type="match status" value="1"/>
</dbReference>
<organism evidence="12 13">
    <name type="scientific">Phreatobacter oligotrophus</name>
    <dbReference type="NCBI Taxonomy" id="1122261"/>
    <lineage>
        <taxon>Bacteria</taxon>
        <taxon>Pseudomonadati</taxon>
        <taxon>Pseudomonadota</taxon>
        <taxon>Alphaproteobacteria</taxon>
        <taxon>Hyphomicrobiales</taxon>
        <taxon>Phreatobacteraceae</taxon>
        <taxon>Phreatobacter</taxon>
    </lineage>
</organism>
<gene>
    <name evidence="12" type="ORF">C8P69_1308</name>
</gene>
<keyword evidence="5 8" id="KW-1133">Transmembrane helix</keyword>
<evidence type="ECO:0000256" key="1">
    <source>
        <dbReference type="ARBA" id="ARBA00004651"/>
    </source>
</evidence>
<dbReference type="EC" id="2.7.7.65" evidence="2"/>
<proteinExistence type="predicted"/>
<dbReference type="PANTHER" id="PTHR45138">
    <property type="entry name" value="REGULATORY COMPONENTS OF SENSORY TRANSDUCTION SYSTEM"/>
    <property type="match status" value="1"/>
</dbReference>
<dbReference type="Pfam" id="PF02743">
    <property type="entry name" value="dCache_1"/>
    <property type="match status" value="1"/>
</dbReference>
<evidence type="ECO:0000256" key="7">
    <source>
        <dbReference type="ARBA" id="ARBA00034247"/>
    </source>
</evidence>
<protein>
    <recommendedName>
        <fullName evidence="2">diguanylate cyclase</fullName>
        <ecNumber evidence="2">2.7.7.65</ecNumber>
    </recommendedName>
</protein>
<dbReference type="InterPro" id="IPR000700">
    <property type="entry name" value="PAS-assoc_C"/>
</dbReference>
<dbReference type="InterPro" id="IPR013656">
    <property type="entry name" value="PAS_4"/>
</dbReference>